<sequence>MTTVAEALALLQRSKAAAASSLRQARAAALAQLSQAQHRLSPRHTPSGPRRRNEGIEDEDQGIVAAEASATGATVTVSLLAAGFAVGPGGASVRSICSVTGADIRSYTESQGGRRVRVFVIEVDREQVIGGVTFFYSPPPRAAVPYAAALKAVHESSGGSAASAALLLAAATAQAQAAPLQDHQPLSLLATPSAPMRARPSLPGLAPLPPPAFAPLSRTSSGAMPMEEDEVAATPAYSTTPASYSLFSGGGLGAGTALFGQPEPFGAGGSVFRSALETPTAPTAAGGASLFRNPSAAFLAPPGSGLAAAEATPDIGIASGHLQLLRAGSGTFEAQLMRAGSCGEHPLLGAAAGFQPFPAAAAFPGQVRGTCGCMRRVS</sequence>
<feature type="region of interest" description="Disordered" evidence="1">
    <location>
        <begin position="33"/>
        <end position="56"/>
    </location>
</feature>
<comment type="caution">
    <text evidence="2">The sequence shown here is derived from an EMBL/GenBank/DDBJ whole genome shotgun (WGS) entry which is preliminary data.</text>
</comment>
<name>A0AAD5GZF1_9CHLO</name>
<organism evidence="2 3">
    <name type="scientific">Chlorella ohadii</name>
    <dbReference type="NCBI Taxonomy" id="2649997"/>
    <lineage>
        <taxon>Eukaryota</taxon>
        <taxon>Viridiplantae</taxon>
        <taxon>Chlorophyta</taxon>
        <taxon>core chlorophytes</taxon>
        <taxon>Trebouxiophyceae</taxon>
        <taxon>Chlorellales</taxon>
        <taxon>Chlorellaceae</taxon>
        <taxon>Chlorella clade</taxon>
        <taxon>Chlorella</taxon>
    </lineage>
</organism>
<gene>
    <name evidence="2" type="ORF">COHA_010687</name>
</gene>
<evidence type="ECO:0008006" key="4">
    <source>
        <dbReference type="Google" id="ProtNLM"/>
    </source>
</evidence>
<accession>A0AAD5GZF1</accession>
<proteinExistence type="predicted"/>
<evidence type="ECO:0000313" key="3">
    <source>
        <dbReference type="Proteomes" id="UP001205105"/>
    </source>
</evidence>
<dbReference type="Proteomes" id="UP001205105">
    <property type="component" value="Unassembled WGS sequence"/>
</dbReference>
<evidence type="ECO:0000256" key="1">
    <source>
        <dbReference type="SAM" id="MobiDB-lite"/>
    </source>
</evidence>
<keyword evidence="3" id="KW-1185">Reference proteome</keyword>
<protein>
    <recommendedName>
        <fullName evidence="4">K Homology domain-containing protein</fullName>
    </recommendedName>
</protein>
<dbReference type="AlphaFoldDB" id="A0AAD5GZF1"/>
<reference evidence="2" key="1">
    <citation type="submission" date="2020-11" db="EMBL/GenBank/DDBJ databases">
        <title>Chlorella ohadii genome sequencing and assembly.</title>
        <authorList>
            <person name="Murik O."/>
            <person name="Treves H."/>
            <person name="Kedem I."/>
            <person name="Shotland Y."/>
            <person name="Kaplan A."/>
        </authorList>
    </citation>
    <scope>NUCLEOTIDE SEQUENCE</scope>
    <source>
        <strain evidence="2">1</strain>
    </source>
</reference>
<dbReference type="EMBL" id="JADXDR010000270">
    <property type="protein sequence ID" value="KAI7835413.1"/>
    <property type="molecule type" value="Genomic_DNA"/>
</dbReference>
<evidence type="ECO:0000313" key="2">
    <source>
        <dbReference type="EMBL" id="KAI7835413.1"/>
    </source>
</evidence>